<evidence type="ECO:0000313" key="9">
    <source>
        <dbReference type="Proteomes" id="UP000266441"/>
    </source>
</evidence>
<reference evidence="8 9" key="1">
    <citation type="journal article" date="2015" name="Int. J. Syst. Evol. Microbiol.">
        <title>Mariniphaga sediminis sp. nov., isolated from coastal sediment.</title>
        <authorList>
            <person name="Wang F.Q."/>
            <person name="Shen Q.Y."/>
            <person name="Chen G.J."/>
            <person name="Du Z.J."/>
        </authorList>
    </citation>
    <scope>NUCLEOTIDE SEQUENCE [LARGE SCALE GENOMIC DNA]</scope>
    <source>
        <strain evidence="8 9">SY21</strain>
    </source>
</reference>
<dbReference type="OrthoDB" id="9814523at2"/>
<evidence type="ECO:0000256" key="3">
    <source>
        <dbReference type="ARBA" id="ARBA00022692"/>
    </source>
</evidence>
<feature type="transmembrane region" description="Helical" evidence="7">
    <location>
        <begin position="6"/>
        <end position="26"/>
    </location>
</feature>
<evidence type="ECO:0000256" key="2">
    <source>
        <dbReference type="ARBA" id="ARBA00006434"/>
    </source>
</evidence>
<evidence type="ECO:0000256" key="4">
    <source>
        <dbReference type="ARBA" id="ARBA00022989"/>
    </source>
</evidence>
<dbReference type="PANTHER" id="PTHR11819">
    <property type="entry name" value="SOLUTE CARRIER FAMILY 5"/>
    <property type="match status" value="1"/>
</dbReference>
<feature type="transmembrane region" description="Helical" evidence="7">
    <location>
        <begin position="470"/>
        <end position="489"/>
    </location>
</feature>
<dbReference type="NCBIfam" id="TIGR00813">
    <property type="entry name" value="sss"/>
    <property type="match status" value="1"/>
</dbReference>
<feature type="transmembrane region" description="Helical" evidence="7">
    <location>
        <begin position="400"/>
        <end position="422"/>
    </location>
</feature>
<name>A0A399D068_9BACT</name>
<dbReference type="PANTHER" id="PTHR11819:SF195">
    <property type="entry name" value="SODIUM_GLUCOSE COTRANSPORTER 4"/>
    <property type="match status" value="1"/>
</dbReference>
<feature type="transmembrane region" description="Helical" evidence="7">
    <location>
        <begin position="149"/>
        <end position="171"/>
    </location>
</feature>
<sequence>MVLGLPDIIVVVVFLAVILGTGVYVATREKMTSGNYFLAGRSLSWPLIGASLFAANISTIHLVGLAASGYTDGLVWGNFEWGAPFILIILGLVFAPFYFKNKISTLPEFLERRYSGASRTFLAVMGLFTALMVHIGLSLYAGAVVLEQFFGINIFLSLLVISVIVVIYTVLGGLKSVVMLDAIQSSILLVGAVIMTVFALLELPKHGIHKYTDLVHAVRPGQLDMLQSGDQASGGLTWYAVLLGYPILGIWYWCGDQTIVQRVLGAKSKRDAMTGPVFAGFLKILPVFIMVFPGVLGYVLFKDIIGENSNDTLPVLINQLLPAGLRGLVAAALLAAVMSTVSSALNSSGTLVAIDIFKRIKPNLSGRSQLLIGRVSTLFVMVLAMLWSTQGGKFTSIFEAINTVLSMVSPPIATVFILGVFWKRGTRQAAFSTLVLGFVLGVVVFCINFFKTSGDGIYLIQLIRDIHFLMQAVFLFIICTANFVVVSFLTPPPSPKAISTLTLEKPMSFITKGKLTGYTDPRLLAGLLVVVMAILYLIFG</sequence>
<evidence type="ECO:0000256" key="6">
    <source>
        <dbReference type="RuleBase" id="RU362091"/>
    </source>
</evidence>
<keyword evidence="4 7" id="KW-1133">Transmembrane helix</keyword>
<dbReference type="InterPro" id="IPR038377">
    <property type="entry name" value="Na/Glc_symporter_sf"/>
</dbReference>
<dbReference type="PROSITE" id="PS00456">
    <property type="entry name" value="NA_SOLUT_SYMP_1"/>
    <property type="match status" value="1"/>
</dbReference>
<feature type="transmembrane region" description="Helical" evidence="7">
    <location>
        <begin position="369"/>
        <end position="388"/>
    </location>
</feature>
<feature type="transmembrane region" description="Helical" evidence="7">
    <location>
        <begin position="236"/>
        <end position="254"/>
    </location>
</feature>
<dbReference type="CDD" id="cd10329">
    <property type="entry name" value="SLC5sbd_SGLT1-like"/>
    <property type="match status" value="1"/>
</dbReference>
<evidence type="ECO:0000313" key="8">
    <source>
        <dbReference type="EMBL" id="RIH64051.1"/>
    </source>
</evidence>
<feature type="transmembrane region" description="Helical" evidence="7">
    <location>
        <begin position="275"/>
        <end position="301"/>
    </location>
</feature>
<proteinExistence type="inferred from homology"/>
<accession>A0A399D068</accession>
<dbReference type="PROSITE" id="PS50283">
    <property type="entry name" value="NA_SOLUT_SYMP_3"/>
    <property type="match status" value="1"/>
</dbReference>
<evidence type="ECO:0000256" key="5">
    <source>
        <dbReference type="ARBA" id="ARBA00023136"/>
    </source>
</evidence>
<dbReference type="Gene3D" id="1.20.1730.10">
    <property type="entry name" value="Sodium/glucose cotransporter"/>
    <property type="match status" value="1"/>
</dbReference>
<feature type="transmembrane region" description="Helical" evidence="7">
    <location>
        <begin position="328"/>
        <end position="357"/>
    </location>
</feature>
<feature type="transmembrane region" description="Helical" evidence="7">
    <location>
        <begin position="81"/>
        <end position="99"/>
    </location>
</feature>
<dbReference type="InterPro" id="IPR018212">
    <property type="entry name" value="Na/solute_symporter_CS"/>
</dbReference>
<feature type="transmembrane region" description="Helical" evidence="7">
    <location>
        <begin position="47"/>
        <end position="69"/>
    </location>
</feature>
<comment type="caution">
    <text evidence="8">The sequence shown here is derived from an EMBL/GenBank/DDBJ whole genome shotgun (WGS) entry which is preliminary data.</text>
</comment>
<dbReference type="EMBL" id="QWET01000014">
    <property type="protein sequence ID" value="RIH64051.1"/>
    <property type="molecule type" value="Genomic_DNA"/>
</dbReference>
<comment type="similarity">
    <text evidence="2 6">Belongs to the sodium:solute symporter (SSF) (TC 2.A.21) family.</text>
</comment>
<dbReference type="Proteomes" id="UP000266441">
    <property type="component" value="Unassembled WGS sequence"/>
</dbReference>
<evidence type="ECO:0000256" key="1">
    <source>
        <dbReference type="ARBA" id="ARBA00004141"/>
    </source>
</evidence>
<dbReference type="Pfam" id="PF00474">
    <property type="entry name" value="SSF"/>
    <property type="match status" value="1"/>
</dbReference>
<dbReference type="AlphaFoldDB" id="A0A399D068"/>
<dbReference type="InterPro" id="IPR001734">
    <property type="entry name" value="Na/solute_symporter"/>
</dbReference>
<dbReference type="GO" id="GO:0005886">
    <property type="term" value="C:plasma membrane"/>
    <property type="evidence" value="ECO:0007669"/>
    <property type="project" value="TreeGrafter"/>
</dbReference>
<feature type="transmembrane region" description="Helical" evidence="7">
    <location>
        <begin position="522"/>
        <end position="539"/>
    </location>
</feature>
<gene>
    <name evidence="8" type="ORF">D1164_16790</name>
</gene>
<protein>
    <submittedName>
        <fullName evidence="8">Sodium:glucose symporter</fullName>
    </submittedName>
</protein>
<keyword evidence="5 7" id="KW-0472">Membrane</keyword>
<feature type="transmembrane region" description="Helical" evidence="7">
    <location>
        <begin position="429"/>
        <end position="450"/>
    </location>
</feature>
<organism evidence="8 9">
    <name type="scientific">Mariniphaga sediminis</name>
    <dbReference type="NCBI Taxonomy" id="1628158"/>
    <lineage>
        <taxon>Bacteria</taxon>
        <taxon>Pseudomonadati</taxon>
        <taxon>Bacteroidota</taxon>
        <taxon>Bacteroidia</taxon>
        <taxon>Marinilabiliales</taxon>
        <taxon>Prolixibacteraceae</taxon>
        <taxon>Mariniphaga</taxon>
    </lineage>
</organism>
<evidence type="ECO:0000256" key="7">
    <source>
        <dbReference type="SAM" id="Phobius"/>
    </source>
</evidence>
<keyword evidence="3 7" id="KW-0812">Transmembrane</keyword>
<feature type="transmembrane region" description="Helical" evidence="7">
    <location>
        <begin position="120"/>
        <end position="143"/>
    </location>
</feature>
<comment type="subcellular location">
    <subcellularLocation>
        <location evidence="1">Membrane</location>
        <topology evidence="1">Multi-pass membrane protein</topology>
    </subcellularLocation>
</comment>
<keyword evidence="9" id="KW-1185">Reference proteome</keyword>
<feature type="transmembrane region" description="Helical" evidence="7">
    <location>
        <begin position="178"/>
        <end position="201"/>
    </location>
</feature>
<dbReference type="GO" id="GO:0005412">
    <property type="term" value="F:D-glucose:sodium symporter activity"/>
    <property type="evidence" value="ECO:0007669"/>
    <property type="project" value="TreeGrafter"/>
</dbReference>